<protein>
    <submittedName>
        <fullName evidence="1">Uncharacterized protein</fullName>
    </submittedName>
</protein>
<dbReference type="EMBL" id="ACHM02000001">
    <property type="protein sequence ID" value="EFH93735.1"/>
    <property type="molecule type" value="Genomic_DNA"/>
</dbReference>
<organism evidence="1">
    <name type="scientific">Finegoldia magna ATCC 53516</name>
    <dbReference type="NCBI Taxonomy" id="525282"/>
    <lineage>
        <taxon>Bacteria</taxon>
        <taxon>Bacillati</taxon>
        <taxon>Bacillota</taxon>
        <taxon>Tissierellia</taxon>
        <taxon>Tissierellales</taxon>
        <taxon>Peptoniphilaceae</taxon>
        <taxon>Finegoldia</taxon>
    </lineage>
</organism>
<accession>D6S6N1</accession>
<dbReference type="Proteomes" id="UP000004063">
    <property type="component" value="Chromosome"/>
</dbReference>
<dbReference type="HOGENOM" id="CLU_2972796_0_0_9"/>
<gene>
    <name evidence="1" type="ORF">HMPREF0391_10103</name>
</gene>
<proteinExistence type="predicted"/>
<comment type="caution">
    <text evidence="1">The sequence shown here is derived from an EMBL/GenBank/DDBJ whole genome shotgun (WGS) entry which is preliminary data.</text>
</comment>
<name>D6S6N1_FINMA</name>
<evidence type="ECO:0000313" key="1">
    <source>
        <dbReference type="EMBL" id="EFH93735.1"/>
    </source>
</evidence>
<dbReference type="AlphaFoldDB" id="D6S6N1"/>
<dbReference type="STRING" id="525282.HMPREF0391_10103"/>
<reference evidence="1" key="1">
    <citation type="submission" date="2010-05" db="EMBL/GenBank/DDBJ databases">
        <authorList>
            <person name="Muzny D."/>
            <person name="Qin X."/>
            <person name="Buhay C."/>
            <person name="Dugan-Rocha S."/>
            <person name="Ding Y."/>
            <person name="Chen G."/>
            <person name="Hawes A."/>
            <person name="Holder M."/>
            <person name="Jhangiani S."/>
            <person name="Johnson A."/>
            <person name="Khan Z."/>
            <person name="Li Z."/>
            <person name="Liu W."/>
            <person name="Liu X."/>
            <person name="Perez L."/>
            <person name="Shen H."/>
            <person name="Wang Q."/>
            <person name="Watt J."/>
            <person name="Xi L."/>
            <person name="Xin Y."/>
            <person name="Zhou J."/>
            <person name="Deng J."/>
            <person name="Jiang H."/>
            <person name="Liu Y."/>
            <person name="Qu J."/>
            <person name="Song X.-Z."/>
            <person name="Zhang L."/>
            <person name="Villasana D."/>
            <person name="Johnson A."/>
            <person name="Liu J."/>
            <person name="Liyanage D."/>
            <person name="Lorensuhewa L."/>
            <person name="Robinson T."/>
            <person name="Song A."/>
            <person name="Song B.-B."/>
            <person name="Dinh H."/>
            <person name="Thornton R."/>
            <person name="Coyle M."/>
            <person name="Francisco L."/>
            <person name="Jackson L."/>
            <person name="Javaid M."/>
            <person name="Korchina V."/>
            <person name="Kovar C."/>
            <person name="Mata R."/>
            <person name="Mathew T."/>
            <person name="Ngo R."/>
            <person name="Nguyen L."/>
            <person name="Nguyen N."/>
            <person name="Okwuonu G."/>
            <person name="Ongeri F."/>
            <person name="Pham C."/>
            <person name="Simmons D."/>
            <person name="Wilczek-Boney K."/>
            <person name="Hale W."/>
            <person name="Jakkamsetti A."/>
            <person name="Pham P."/>
            <person name="Ruth R."/>
            <person name="San Lucas F."/>
            <person name="Warren J."/>
            <person name="Zhang J."/>
            <person name="Zhao Z."/>
            <person name="Zhou C."/>
            <person name="Zhu D."/>
            <person name="Lee S."/>
            <person name="Bess C."/>
            <person name="Blankenburg K."/>
            <person name="Forbes L."/>
            <person name="Fu Q."/>
            <person name="Gubbala S."/>
            <person name="Hirani K."/>
            <person name="Jayaseelan J.C."/>
            <person name="Lara F."/>
            <person name="Munidasa M."/>
            <person name="Palculict T."/>
            <person name="Patil S."/>
            <person name="Pu L.-L."/>
            <person name="Saada N."/>
            <person name="Tang L."/>
            <person name="Weissenberger G."/>
            <person name="Zhu Y."/>
            <person name="Hemphill L."/>
            <person name="Shang Y."/>
            <person name="Youmans B."/>
            <person name="Ayvaz T."/>
            <person name="Ross M."/>
            <person name="Santibanez J."/>
            <person name="Aqrawi P."/>
            <person name="Gross S."/>
            <person name="Joshi V."/>
            <person name="Fowler G."/>
            <person name="Nazareth L."/>
            <person name="Reid J."/>
            <person name="Worley K."/>
            <person name="Petrosino J."/>
            <person name="Highlander S."/>
            <person name="Gibbs R."/>
        </authorList>
    </citation>
    <scope>NUCLEOTIDE SEQUENCE [LARGE SCALE GENOMIC DNA]</scope>
    <source>
        <strain evidence="1">ATCC 53516</strain>
    </source>
</reference>
<sequence length="58" mass="6557">MWLGAKKMEHSVKVCSINFFVSVRTLTVLAIKAIKVISVKLVLGFINYTAFKEINKEV</sequence>